<dbReference type="GeneID" id="5141248"/>
<keyword evidence="3" id="KW-1185">Reference proteome</keyword>
<proteinExistence type="predicted"/>
<feature type="compositionally biased region" description="Pro residues" evidence="1">
    <location>
        <begin position="213"/>
        <end position="227"/>
    </location>
</feature>
<feature type="compositionally biased region" description="Pro residues" evidence="1">
    <location>
        <begin position="173"/>
        <end position="188"/>
    </location>
</feature>
<sequence>MAESVQPHDPGRPVTTSVWRNRPQIHESTQPLPSYPPVPPVPGARSSALTNKEMIAEGKAKASAAIRLLEASDADLRKRAAEATSRAALNAALVAAGLPAGAGVTPQYSLQAPDSEPYTRTRTTQAHPRAHTNVLVPDRFGIPDSTVVKHDPSATMKMALVRGRETRAHLPQPAEPLPSPPRAFPPPHSASAHPRPRSQPPHQPPATYEKLPQPSPPYPPPPIPTPQTLPQHGTPETHRRKQSVPQRITPREDPKRIKSEQEDNQTGVQRGKIAHLLTSPYLVLCDPLVPFPQPQRRPVIGFPAVSNYMCANTPTAEDLYPANRDALYLDMRDTEWWPGLSPYLYASTDPSITPSYYEIMRKVNLVELSQNDILVDIGECLQCIVGEQNESDTLLQDLCGAALLFMILELDLSIRFHTGKCFASRMRHGTAHTRIYTAAALEALLRDAVCGTVPVDVSEDVDMSVLRNLNISSTALYLYALKVLAMFRCLYVSALLEKHHILTSGQGFATVLRALFRDAVAQCLGDVNGVRRVSQEEAAAAVRSSQHELNAPLTTPYATTRVLPCAVLTSSEVAIMLERMLTVGTVVLVPIEWLYNHSKEPVPTSCPLSPSASLHYICTQTRLCNSTGPYPPVQCECGEMCIFHLPQ</sequence>
<organism evidence="3">
    <name type="scientific">Ranid herpesvirus 1</name>
    <name type="common">Lucke tumor herpesvirus</name>
    <dbReference type="NCBI Taxonomy" id="85655"/>
    <lineage>
        <taxon>Viruses</taxon>
        <taxon>Duplodnaviria</taxon>
        <taxon>Heunggongvirae</taxon>
        <taxon>Peploviricota</taxon>
        <taxon>Herviviricetes</taxon>
        <taxon>Herpesvirales</taxon>
        <taxon>Alloherpesviridae</taxon>
        <taxon>Batravirus</taxon>
        <taxon>Batravirus ranidallo1</taxon>
    </lineage>
</organism>
<accession>Q14VL9</accession>
<dbReference type="KEGG" id="vg:5141248"/>
<feature type="compositionally biased region" description="Basic and acidic residues" evidence="1">
    <location>
        <begin position="249"/>
        <end position="261"/>
    </location>
</feature>
<evidence type="ECO:0000313" key="2">
    <source>
        <dbReference type="EMBL" id="ABG25722.1"/>
    </source>
</evidence>
<feature type="compositionally biased region" description="Polar residues" evidence="1">
    <location>
        <begin position="107"/>
        <end position="126"/>
    </location>
</feature>
<dbReference type="EMBL" id="DQ665917">
    <property type="protein sequence ID" value="ABG25722.1"/>
    <property type="molecule type" value="Genomic_DNA"/>
</dbReference>
<evidence type="ECO:0000313" key="3">
    <source>
        <dbReference type="Proteomes" id="UP000011238"/>
    </source>
</evidence>
<dbReference type="RefSeq" id="YP_656766.1">
    <property type="nucleotide sequence ID" value="NC_008211.1"/>
</dbReference>
<feature type="region of interest" description="Disordered" evidence="1">
    <location>
        <begin position="170"/>
        <end position="271"/>
    </location>
</feature>
<reference evidence="3" key="1">
    <citation type="journal article" date="1999" name="J. Cancer Res. Clin. Oncol.">
        <title>Genomic studies of the Lucke tumor herpesvirus (RaHV-1).</title>
        <authorList>
            <person name="Davison A.J."/>
            <person name="Sauerbier W."/>
            <person name="Dolan A."/>
            <person name="Addison C."/>
            <person name="McKinnell R.G."/>
        </authorList>
    </citation>
    <scope>NUCLEOTIDE SEQUENCE [LARGE SCALE GENOMIC DNA]</scope>
    <source>
        <strain evidence="3">McKinnell</strain>
    </source>
</reference>
<reference evidence="2 3" key="2">
    <citation type="journal article" date="2006" name="J. Gen. Virol.">
        <title>Genome sequences of two frog herpesviruses.</title>
        <authorList>
            <person name="Davison A.J."/>
            <person name="Cunningham C."/>
            <person name="Sauerbier W."/>
            <person name="McKinnell R.G."/>
        </authorList>
    </citation>
    <scope>NUCLEOTIDE SEQUENCE [LARGE SCALE GENOMIC DNA]</scope>
    <source>
        <strain evidence="2 3">McKinnell</strain>
    </source>
</reference>
<name>Q14VL9_9VIRU</name>
<dbReference type="Proteomes" id="UP000011238">
    <property type="component" value="Segment"/>
</dbReference>
<feature type="region of interest" description="Disordered" evidence="1">
    <location>
        <begin position="1"/>
        <end position="52"/>
    </location>
</feature>
<feature type="region of interest" description="Disordered" evidence="1">
    <location>
        <begin position="107"/>
        <end position="140"/>
    </location>
</feature>
<feature type="compositionally biased region" description="Pro residues" evidence="1">
    <location>
        <begin position="33"/>
        <end position="42"/>
    </location>
</feature>
<protein>
    <submittedName>
        <fullName evidence="2">ORF111</fullName>
    </submittedName>
</protein>
<evidence type="ECO:0000256" key="1">
    <source>
        <dbReference type="SAM" id="MobiDB-lite"/>
    </source>
</evidence>